<evidence type="ECO:0000313" key="2">
    <source>
        <dbReference type="Proteomes" id="UP000247811"/>
    </source>
</evidence>
<name>A0A318H544_9BURK</name>
<dbReference type="Proteomes" id="UP000247811">
    <property type="component" value="Unassembled WGS sequence"/>
</dbReference>
<dbReference type="RefSeq" id="WP_110399445.1">
    <property type="nucleotide sequence ID" value="NZ_QJJS01000002.1"/>
</dbReference>
<comment type="caution">
    <text evidence="1">The sequence shown here is derived from an EMBL/GenBank/DDBJ whole genome shotgun (WGS) entry which is preliminary data.</text>
</comment>
<organism evidence="1 2">
    <name type="scientific">Sphaerotilus hippei</name>
    <dbReference type="NCBI Taxonomy" id="744406"/>
    <lineage>
        <taxon>Bacteria</taxon>
        <taxon>Pseudomonadati</taxon>
        <taxon>Pseudomonadota</taxon>
        <taxon>Betaproteobacteria</taxon>
        <taxon>Burkholderiales</taxon>
        <taxon>Sphaerotilaceae</taxon>
        <taxon>Sphaerotilus</taxon>
    </lineage>
</organism>
<keyword evidence="2" id="KW-1185">Reference proteome</keyword>
<sequence length="153" mass="16600">MRSRSTVSIARPIRAFTQALAQWRPDWQVHVELDGKGLPESTGRVVSARLARSPGVTAVYSVGGANLAVARAFADAGRPCRAFIGHDLDADNIGMLRQRQLCAVLHHDLRHDLHSACLQFMQAHGLNVTAPPPALSRPEVITPFNLPAPWADA</sequence>
<dbReference type="Gene3D" id="3.40.50.2300">
    <property type="match status" value="1"/>
</dbReference>
<dbReference type="AlphaFoldDB" id="A0A318H544"/>
<reference evidence="1 2" key="1">
    <citation type="submission" date="2018-05" db="EMBL/GenBank/DDBJ databases">
        <title>Genomic Encyclopedia of Type Strains, Phase IV (KMG-IV): sequencing the most valuable type-strain genomes for metagenomic binning, comparative biology and taxonomic classification.</title>
        <authorList>
            <person name="Goeker M."/>
        </authorList>
    </citation>
    <scope>NUCLEOTIDE SEQUENCE [LARGE SCALE GENOMIC DNA]</scope>
    <source>
        <strain evidence="1 2">DSM 566</strain>
    </source>
</reference>
<dbReference type="InterPro" id="IPR028082">
    <property type="entry name" value="Peripla_BP_I"/>
</dbReference>
<accession>A0A318H544</accession>
<dbReference type="OrthoDB" id="9805774at2"/>
<evidence type="ECO:0000313" key="1">
    <source>
        <dbReference type="EMBL" id="PXW98830.1"/>
    </source>
</evidence>
<evidence type="ECO:0008006" key="3">
    <source>
        <dbReference type="Google" id="ProtNLM"/>
    </source>
</evidence>
<proteinExistence type="predicted"/>
<protein>
    <recommendedName>
        <fullName evidence="3">Substrate-binding family protein</fullName>
    </recommendedName>
</protein>
<dbReference type="SUPFAM" id="SSF53822">
    <property type="entry name" value="Periplasmic binding protein-like I"/>
    <property type="match status" value="1"/>
</dbReference>
<dbReference type="EMBL" id="QJJS01000002">
    <property type="protein sequence ID" value="PXW98830.1"/>
    <property type="molecule type" value="Genomic_DNA"/>
</dbReference>
<gene>
    <name evidence="1" type="ORF">C7444_102321</name>
</gene>